<evidence type="ECO:0000313" key="3">
    <source>
        <dbReference type="Proteomes" id="UP000184608"/>
    </source>
</evidence>
<feature type="domain" description="Prolyl 4-hydroxylase alpha subunit Fe(2+) 2OG dioxygenase" evidence="1">
    <location>
        <begin position="127"/>
        <end position="226"/>
    </location>
</feature>
<dbReference type="OrthoDB" id="9783171at2"/>
<keyword evidence="3" id="KW-1185">Reference proteome</keyword>
<reference evidence="2 3" key="1">
    <citation type="submission" date="2016-11" db="EMBL/GenBank/DDBJ databases">
        <authorList>
            <person name="Jaros S."/>
            <person name="Januszkiewicz K."/>
            <person name="Wedrychowicz H."/>
        </authorList>
    </citation>
    <scope>NUCLEOTIDE SEQUENCE [LARGE SCALE GENOMIC DNA]</scope>
    <source>
        <strain evidence="2 3">CECT 7868</strain>
    </source>
</reference>
<evidence type="ECO:0000259" key="1">
    <source>
        <dbReference type="Pfam" id="PF13640"/>
    </source>
</evidence>
<dbReference type="Proteomes" id="UP000184608">
    <property type="component" value="Unassembled WGS sequence"/>
</dbReference>
<dbReference type="Gene3D" id="2.60.120.620">
    <property type="entry name" value="q2cbj1_9rhob like domain"/>
    <property type="match status" value="1"/>
</dbReference>
<proteinExistence type="predicted"/>
<dbReference type="EMBL" id="FQXZ01000011">
    <property type="protein sequence ID" value="SHH98624.1"/>
    <property type="molecule type" value="Genomic_DNA"/>
</dbReference>
<dbReference type="STRING" id="1216006.VA7868_01142"/>
<dbReference type="InterPro" id="IPR044862">
    <property type="entry name" value="Pro_4_hyd_alph_FE2OG_OXY"/>
</dbReference>
<dbReference type="AlphaFoldDB" id="A0A1M5XGJ4"/>
<dbReference type="RefSeq" id="WP_073602897.1">
    <property type="nucleotide sequence ID" value="NZ_FQXZ01000011.1"/>
</dbReference>
<name>A0A1M5XGJ4_9VIBR</name>
<sequence>MFRKKTPFLYQIDSLETLGSAHHEAYNQAEPFRHIVLDHFLPEKEAKAALKAFPKPTSDIWLDWTKRDTVHQPKKQGIGHASRLKGVDPDLLTLLHAFNAYPFLNFLEKLTGIKGLLPDPYFNGGGLHQILSGGKLAVHTDFNHLESLNIYRRLNVIFYLNQDWKDSYNGHLELWDKHGKTCVKSVAPRFNRLVVFNTDKGSLHGHPKPLSTPDGVTRKSIALYYYTASPSQDAEYNGLTDWFETD</sequence>
<gene>
    <name evidence="2" type="ORF">VA7868_01142</name>
</gene>
<protein>
    <recommendedName>
        <fullName evidence="1">Prolyl 4-hydroxylase alpha subunit Fe(2+) 2OG dioxygenase domain-containing protein</fullName>
    </recommendedName>
</protein>
<dbReference type="Pfam" id="PF13640">
    <property type="entry name" value="2OG-FeII_Oxy_3"/>
    <property type="match status" value="1"/>
</dbReference>
<accession>A0A1M5XGJ4</accession>
<evidence type="ECO:0000313" key="2">
    <source>
        <dbReference type="EMBL" id="SHH98624.1"/>
    </source>
</evidence>
<organism evidence="2 3">
    <name type="scientific">Vibrio aerogenes CECT 7868</name>
    <dbReference type="NCBI Taxonomy" id="1216006"/>
    <lineage>
        <taxon>Bacteria</taxon>
        <taxon>Pseudomonadati</taxon>
        <taxon>Pseudomonadota</taxon>
        <taxon>Gammaproteobacteria</taxon>
        <taxon>Vibrionales</taxon>
        <taxon>Vibrionaceae</taxon>
        <taxon>Vibrio</taxon>
    </lineage>
</organism>